<evidence type="ECO:0000256" key="5">
    <source>
        <dbReference type="ARBA" id="ARBA00031399"/>
    </source>
</evidence>
<evidence type="ECO:0000256" key="3">
    <source>
        <dbReference type="ARBA" id="ARBA00023008"/>
    </source>
</evidence>
<evidence type="ECO:0000256" key="1">
    <source>
        <dbReference type="ARBA" id="ARBA00004196"/>
    </source>
</evidence>
<dbReference type="GO" id="GO:0030313">
    <property type="term" value="C:cell envelope"/>
    <property type="evidence" value="ECO:0007669"/>
    <property type="project" value="UniProtKB-SubCell"/>
</dbReference>
<dbReference type="GO" id="GO:0005507">
    <property type="term" value="F:copper ion binding"/>
    <property type="evidence" value="ECO:0007669"/>
    <property type="project" value="InterPro"/>
</dbReference>
<dbReference type="InterPro" id="IPR008972">
    <property type="entry name" value="Cupredoxin"/>
</dbReference>
<comment type="function">
    <text evidence="4">Subunits I and II form the functional core of the enzyme complex. Electrons originating in cytochrome c are transferred via heme a and Cu(A) to the binuclear center formed by heme a3 and Cu(B).</text>
</comment>
<evidence type="ECO:0000259" key="7">
    <source>
        <dbReference type="PROSITE" id="PS50857"/>
    </source>
</evidence>
<sequence length="160" mass="17577">MNMHKYEKVWMLFGSGTLLVFLIVVGVSAFYMGNKPPSCAVTLDPEEVDTHTLFKEPGLTQIGDNEYQLTIVASAFDYDVGNDEKIIQIPKGATVHVSSTTKDVIHGFEIAGTNVNMMLEPGYISTYTNTFKNAGTYTLVCNEYCGVGHHLMAATIEVIE</sequence>
<evidence type="ECO:0000313" key="8">
    <source>
        <dbReference type="EMBL" id="PXW85172.1"/>
    </source>
</evidence>
<dbReference type="PANTHER" id="PTHR42838">
    <property type="entry name" value="CYTOCHROME C OXIDASE SUBUNIT II"/>
    <property type="match status" value="1"/>
</dbReference>
<comment type="catalytic activity">
    <reaction evidence="6">
        <text>4 Fe(II)-[cytochrome c] + O2 + 8 H(+)(in) = 4 Fe(III)-[cytochrome c] + 2 H2O + 4 H(+)(out)</text>
        <dbReference type="Rhea" id="RHEA:11436"/>
        <dbReference type="Rhea" id="RHEA-COMP:10350"/>
        <dbReference type="Rhea" id="RHEA-COMP:14399"/>
        <dbReference type="ChEBI" id="CHEBI:15377"/>
        <dbReference type="ChEBI" id="CHEBI:15378"/>
        <dbReference type="ChEBI" id="CHEBI:15379"/>
        <dbReference type="ChEBI" id="CHEBI:29033"/>
        <dbReference type="ChEBI" id="CHEBI:29034"/>
        <dbReference type="EC" id="7.1.1.9"/>
    </reaction>
</comment>
<dbReference type="Gene3D" id="2.60.40.420">
    <property type="entry name" value="Cupredoxins - blue copper proteins"/>
    <property type="match status" value="1"/>
</dbReference>
<dbReference type="OrthoDB" id="9773456at2"/>
<comment type="caution">
    <text evidence="8">The sequence shown here is derived from an EMBL/GenBank/DDBJ whole genome shotgun (WGS) entry which is preliminary data.</text>
</comment>
<evidence type="ECO:0000256" key="6">
    <source>
        <dbReference type="ARBA" id="ARBA00047816"/>
    </source>
</evidence>
<protein>
    <recommendedName>
        <fullName evidence="5">Cytochrome aa3 subunit 2</fullName>
    </recommendedName>
</protein>
<evidence type="ECO:0000256" key="2">
    <source>
        <dbReference type="ARBA" id="ARBA00022723"/>
    </source>
</evidence>
<evidence type="ECO:0000256" key="4">
    <source>
        <dbReference type="ARBA" id="ARBA00024688"/>
    </source>
</evidence>
<feature type="domain" description="Cytochrome oxidase subunit II copper A binding" evidence="7">
    <location>
        <begin position="64"/>
        <end position="160"/>
    </location>
</feature>
<dbReference type="RefSeq" id="WP_110396429.1">
    <property type="nucleotide sequence ID" value="NZ_JADIJL010000025.1"/>
</dbReference>
<dbReference type="CDD" id="cd13913">
    <property type="entry name" value="ba3_CcO_II_C"/>
    <property type="match status" value="1"/>
</dbReference>
<dbReference type="Proteomes" id="UP000247978">
    <property type="component" value="Unassembled WGS sequence"/>
</dbReference>
<dbReference type="GO" id="GO:0016020">
    <property type="term" value="C:membrane"/>
    <property type="evidence" value="ECO:0007669"/>
    <property type="project" value="InterPro"/>
</dbReference>
<dbReference type="InterPro" id="IPR034214">
    <property type="entry name" value="Ba3_CcO_II_C"/>
</dbReference>
<dbReference type="GO" id="GO:0004129">
    <property type="term" value="F:cytochrome-c oxidase activity"/>
    <property type="evidence" value="ECO:0007669"/>
    <property type="project" value="UniProtKB-EC"/>
</dbReference>
<evidence type="ECO:0000313" key="9">
    <source>
        <dbReference type="Proteomes" id="UP000247978"/>
    </source>
</evidence>
<keyword evidence="9" id="KW-1185">Reference proteome</keyword>
<dbReference type="PANTHER" id="PTHR42838:SF2">
    <property type="entry name" value="NITROUS-OXIDE REDUCTASE"/>
    <property type="match status" value="1"/>
</dbReference>
<gene>
    <name evidence="8" type="ORF">DFR56_112150</name>
</gene>
<organism evidence="8 9">
    <name type="scientific">Pseudogracilibacillus auburnensis</name>
    <dbReference type="NCBI Taxonomy" id="1494959"/>
    <lineage>
        <taxon>Bacteria</taxon>
        <taxon>Bacillati</taxon>
        <taxon>Bacillota</taxon>
        <taxon>Bacilli</taxon>
        <taxon>Bacillales</taxon>
        <taxon>Bacillaceae</taxon>
        <taxon>Pseudogracilibacillus</taxon>
    </lineage>
</organism>
<dbReference type="InterPro" id="IPR002429">
    <property type="entry name" value="CcO_II-like_C"/>
</dbReference>
<comment type="subcellular location">
    <subcellularLocation>
        <location evidence="1">Cell envelope</location>
    </subcellularLocation>
</comment>
<dbReference type="InterPro" id="IPR051403">
    <property type="entry name" value="NosZ/Cyto_c_oxidase_sub2"/>
</dbReference>
<dbReference type="EMBL" id="QJJQ01000012">
    <property type="protein sequence ID" value="PXW85172.1"/>
    <property type="molecule type" value="Genomic_DNA"/>
</dbReference>
<proteinExistence type="predicted"/>
<reference evidence="8 9" key="1">
    <citation type="submission" date="2018-05" db="EMBL/GenBank/DDBJ databases">
        <title>Genomic Encyclopedia of Type Strains, Phase IV (KMG-IV): sequencing the most valuable type-strain genomes for metagenomic binning, comparative biology and taxonomic classification.</title>
        <authorList>
            <person name="Goeker M."/>
        </authorList>
    </citation>
    <scope>NUCLEOTIDE SEQUENCE [LARGE SCALE GENOMIC DNA]</scope>
    <source>
        <strain evidence="8 9">DSM 28556</strain>
    </source>
</reference>
<dbReference type="AlphaFoldDB" id="A0A2V3VTE8"/>
<dbReference type="InterPro" id="IPR001505">
    <property type="entry name" value="Copper_CuA"/>
</dbReference>
<keyword evidence="2" id="KW-0479">Metal-binding</keyword>
<dbReference type="PROSITE" id="PS50857">
    <property type="entry name" value="COX2_CUA"/>
    <property type="match status" value="1"/>
</dbReference>
<name>A0A2V3VTE8_9BACI</name>
<dbReference type="PROSITE" id="PS00078">
    <property type="entry name" value="COX2"/>
    <property type="match status" value="1"/>
</dbReference>
<accession>A0A2V3VTE8</accession>
<dbReference type="SUPFAM" id="SSF49503">
    <property type="entry name" value="Cupredoxins"/>
    <property type="match status" value="1"/>
</dbReference>
<keyword evidence="3" id="KW-0186">Copper</keyword>
<dbReference type="Pfam" id="PF00116">
    <property type="entry name" value="COX2"/>
    <property type="match status" value="1"/>
</dbReference>